<dbReference type="Proteomes" id="UP000237438">
    <property type="component" value="Unassembled WGS sequence"/>
</dbReference>
<sequence length="173" mass="19558">MLADEASRAMRGERVYSFTSVSTYNCHQARQDTCAKKAEYQETGIKVFNIKRQILKASAPQGQSKEDRQVMIRLGLGHEVRKAGAFELHQKIKEFVSDKSLVYDVWSVLSRVAILAPTPPKAASIMQSKAAIEERIGNAAVERQEKWTIFVIGPIPKRVRSLDGMQDPMEWLH</sequence>
<accession>A0A2S4PV26</accession>
<protein>
    <submittedName>
        <fullName evidence="1">Uncharacterized protein</fullName>
    </submittedName>
</protein>
<name>A0A2S4PV26_9PEZI</name>
<comment type="caution">
    <text evidence="1">The sequence shown here is derived from an EMBL/GenBank/DDBJ whole genome shotgun (WGS) entry which is preliminary data.</text>
</comment>
<reference evidence="1 2" key="1">
    <citation type="submission" date="2017-10" db="EMBL/GenBank/DDBJ databases">
        <title>Development of genomic resources for the powdery mildew, Erysiphe pulchra.</title>
        <authorList>
            <person name="Wadl P.A."/>
            <person name="Mack B.M."/>
            <person name="Moore G."/>
            <person name="Beltz S.B."/>
        </authorList>
    </citation>
    <scope>NUCLEOTIDE SEQUENCE [LARGE SCALE GENOMIC DNA]</scope>
    <source>
        <strain evidence="1">Cflorida</strain>
    </source>
</reference>
<dbReference type="AlphaFoldDB" id="A0A2S4PV26"/>
<proteinExistence type="predicted"/>
<keyword evidence="2" id="KW-1185">Reference proteome</keyword>
<gene>
    <name evidence="1" type="ORF">EPUL_003871</name>
</gene>
<dbReference type="OrthoDB" id="10507347at2759"/>
<dbReference type="EMBL" id="PEDP01000464">
    <property type="protein sequence ID" value="POS85893.1"/>
    <property type="molecule type" value="Genomic_DNA"/>
</dbReference>
<organism evidence="1 2">
    <name type="scientific">Erysiphe pulchra</name>
    <dbReference type="NCBI Taxonomy" id="225359"/>
    <lineage>
        <taxon>Eukaryota</taxon>
        <taxon>Fungi</taxon>
        <taxon>Dikarya</taxon>
        <taxon>Ascomycota</taxon>
        <taxon>Pezizomycotina</taxon>
        <taxon>Leotiomycetes</taxon>
        <taxon>Erysiphales</taxon>
        <taxon>Erysiphaceae</taxon>
        <taxon>Erysiphe</taxon>
    </lineage>
</organism>
<evidence type="ECO:0000313" key="1">
    <source>
        <dbReference type="EMBL" id="POS85893.1"/>
    </source>
</evidence>
<evidence type="ECO:0000313" key="2">
    <source>
        <dbReference type="Proteomes" id="UP000237438"/>
    </source>
</evidence>